<dbReference type="CDD" id="cd08168">
    <property type="entry name" value="Cytochrom_C3"/>
    <property type="match status" value="2"/>
</dbReference>
<accession>A0A3B0S4I6</accession>
<sequence length="622" mass="68152">MTFIVRQIAVTADGREIIRSNPFDQPEIGIGRNAENPIHLSDLAVNPDHAVIRQLDDGRIAIESISGQKFTVDGSSKMSAIISPSKGAELGFGGHVISVSEDDDGVILTVKRVEALSDSAEAKSEGSLYTLKGLLPSKRIGAWGFAALALAAFLAWPIYTWATYRGVDERPDQFHADTMWSSGALSEAHHGLEKDCQACHVDAFVAVRDNTCLNCHEDDAPDHARPDRLLTARGDPEGFAKVGAAFAAAFNKPRGRCVECHTEHEGGGAMKATAQKFCADCHDGLDGRLVDTKLENATDFGDSHPQFRPAVLIRPGGKNPLRKRISLDQKPTEYNGLKFPHDLHLSKSGGVAQMGRRLADKFDFGPSLVCKDCHTPDPKGVRFEPVDMKENCSMCHSLAFDEIGGTIRTLRHGESGQVRADLRAYYRSTGPSRPINLGGMERRRPGAINDRRVASDYARAVKFRPSRANMAISQVFSRGGACFDCHGVTPPSSRGNVDFGIKPVTQTDRYMHKGWFSHEAHNDEDCATCHNAETSGDARDLLLPGIKTCRECHGGEFAKTADVPSTCAMCHDYHADEGAPWFIKEQQKDKQKKSNRALNDNAMNRPDNKLNVKIRKRKVASR</sequence>
<keyword evidence="9" id="KW-1133">Transmembrane helix</keyword>
<organism evidence="11">
    <name type="scientific">hydrothermal vent metagenome</name>
    <dbReference type="NCBI Taxonomy" id="652676"/>
    <lineage>
        <taxon>unclassified sequences</taxon>
        <taxon>metagenomes</taxon>
        <taxon>ecological metagenomes</taxon>
    </lineage>
</organism>
<feature type="region of interest" description="Disordered" evidence="8">
    <location>
        <begin position="586"/>
        <end position="622"/>
    </location>
</feature>
<evidence type="ECO:0000256" key="5">
    <source>
        <dbReference type="ARBA" id="ARBA00022729"/>
    </source>
</evidence>
<evidence type="ECO:0000256" key="4">
    <source>
        <dbReference type="ARBA" id="ARBA00022723"/>
    </source>
</evidence>
<gene>
    <name evidence="11" type="ORF">MNBD_ALPHA04-2264</name>
</gene>
<name>A0A3B0S4I6_9ZZZZ</name>
<evidence type="ECO:0000313" key="11">
    <source>
        <dbReference type="EMBL" id="VAW00981.1"/>
    </source>
</evidence>
<dbReference type="EMBL" id="UOEF01000314">
    <property type="protein sequence ID" value="VAW00981.1"/>
    <property type="molecule type" value="Genomic_DNA"/>
</dbReference>
<dbReference type="InterPro" id="IPR051829">
    <property type="entry name" value="Multiheme_Cytochr_ET"/>
</dbReference>
<keyword evidence="5" id="KW-0732">Signal</keyword>
<dbReference type="AlphaFoldDB" id="A0A3B0S4I6"/>
<dbReference type="GO" id="GO:0016491">
    <property type="term" value="F:oxidoreductase activity"/>
    <property type="evidence" value="ECO:0007669"/>
    <property type="project" value="TreeGrafter"/>
</dbReference>
<dbReference type="PANTHER" id="PTHR35038:SF6">
    <property type="entry name" value="SURFACE LOCALIZED DECAHEME CYTOCHROME C LIPOPROTEIN"/>
    <property type="match status" value="1"/>
</dbReference>
<dbReference type="PANTHER" id="PTHR35038">
    <property type="entry name" value="DISSIMILATORY SULFITE REDUCTASE SIRA"/>
    <property type="match status" value="1"/>
</dbReference>
<keyword evidence="2" id="KW-0813">Transport</keyword>
<feature type="transmembrane region" description="Helical" evidence="9">
    <location>
        <begin position="140"/>
        <end position="162"/>
    </location>
</feature>
<comment type="subcellular location">
    <subcellularLocation>
        <location evidence="1">Cell envelope</location>
    </subcellularLocation>
</comment>
<dbReference type="GO" id="GO:0046872">
    <property type="term" value="F:metal ion binding"/>
    <property type="evidence" value="ECO:0007669"/>
    <property type="project" value="UniProtKB-KW"/>
</dbReference>
<dbReference type="InterPro" id="IPR036280">
    <property type="entry name" value="Multihaem_cyt_sf"/>
</dbReference>
<evidence type="ECO:0000256" key="1">
    <source>
        <dbReference type="ARBA" id="ARBA00004196"/>
    </source>
</evidence>
<evidence type="ECO:0000256" key="8">
    <source>
        <dbReference type="SAM" id="MobiDB-lite"/>
    </source>
</evidence>
<dbReference type="SUPFAM" id="SSF48695">
    <property type="entry name" value="Multiheme cytochromes"/>
    <property type="match status" value="1"/>
</dbReference>
<keyword evidence="6" id="KW-0249">Electron transport</keyword>
<feature type="domain" description="Tetrahaem cytochrome" evidence="10">
    <location>
        <begin position="189"/>
        <end position="283"/>
    </location>
</feature>
<evidence type="ECO:0000259" key="10">
    <source>
        <dbReference type="Pfam" id="PF14537"/>
    </source>
</evidence>
<reference evidence="11" key="1">
    <citation type="submission" date="2018-06" db="EMBL/GenBank/DDBJ databases">
        <authorList>
            <person name="Zhirakovskaya E."/>
        </authorList>
    </citation>
    <scope>NUCLEOTIDE SEQUENCE</scope>
</reference>
<dbReference type="CDD" id="cd00060">
    <property type="entry name" value="FHA"/>
    <property type="match status" value="1"/>
</dbReference>
<keyword evidence="3" id="KW-0349">Heme</keyword>
<protein>
    <recommendedName>
        <fullName evidence="10">Tetrahaem cytochrome domain-containing protein</fullName>
    </recommendedName>
</protein>
<evidence type="ECO:0000256" key="7">
    <source>
        <dbReference type="ARBA" id="ARBA00023004"/>
    </source>
</evidence>
<keyword evidence="4" id="KW-0479">Metal-binding</keyword>
<dbReference type="Pfam" id="PF14537">
    <property type="entry name" value="Cytochrom_c3_2"/>
    <property type="match status" value="1"/>
</dbReference>
<keyword evidence="9" id="KW-0472">Membrane</keyword>
<evidence type="ECO:0000256" key="9">
    <source>
        <dbReference type="SAM" id="Phobius"/>
    </source>
</evidence>
<evidence type="ECO:0000256" key="3">
    <source>
        <dbReference type="ARBA" id="ARBA00022617"/>
    </source>
</evidence>
<keyword evidence="9" id="KW-0812">Transmembrane</keyword>
<dbReference type="GO" id="GO:0030313">
    <property type="term" value="C:cell envelope"/>
    <property type="evidence" value="ECO:0007669"/>
    <property type="project" value="UniProtKB-SubCell"/>
</dbReference>
<dbReference type="InterPro" id="IPR008984">
    <property type="entry name" value="SMAD_FHA_dom_sf"/>
</dbReference>
<feature type="compositionally biased region" description="Basic residues" evidence="8">
    <location>
        <begin position="612"/>
        <end position="622"/>
    </location>
</feature>
<dbReference type="Gene3D" id="2.60.200.20">
    <property type="match status" value="1"/>
</dbReference>
<keyword evidence="7" id="KW-0408">Iron</keyword>
<evidence type="ECO:0000256" key="2">
    <source>
        <dbReference type="ARBA" id="ARBA00022448"/>
    </source>
</evidence>
<proteinExistence type="predicted"/>
<dbReference type="Gene3D" id="3.90.10.10">
    <property type="entry name" value="Cytochrome C3"/>
    <property type="match status" value="3"/>
</dbReference>
<dbReference type="InterPro" id="IPR012286">
    <property type="entry name" value="Tetrahaem_cytochrome"/>
</dbReference>
<dbReference type="SUPFAM" id="SSF49879">
    <property type="entry name" value="SMAD/FHA domain"/>
    <property type="match status" value="1"/>
</dbReference>
<evidence type="ECO:0000256" key="6">
    <source>
        <dbReference type="ARBA" id="ARBA00022982"/>
    </source>
</evidence>